<evidence type="ECO:0000313" key="2">
    <source>
        <dbReference type="Proteomes" id="UP000001137"/>
    </source>
</evidence>
<dbReference type="STRING" id="397948.Cmaq_0473"/>
<dbReference type="AlphaFoldDB" id="A8MBX5"/>
<dbReference type="HOGENOM" id="CLU_099315_0_0_2"/>
<gene>
    <name evidence="1" type="ordered locus">Cmaq_0473</name>
</gene>
<dbReference type="Pfam" id="PF01997">
    <property type="entry name" value="Translin"/>
    <property type="match status" value="1"/>
</dbReference>
<organism evidence="1 2">
    <name type="scientific">Caldivirga maquilingensis (strain ATCC 700844 / DSM 13496 / JCM 10307 / IC-167)</name>
    <dbReference type="NCBI Taxonomy" id="397948"/>
    <lineage>
        <taxon>Archaea</taxon>
        <taxon>Thermoproteota</taxon>
        <taxon>Thermoprotei</taxon>
        <taxon>Thermoproteales</taxon>
        <taxon>Thermoproteaceae</taxon>
        <taxon>Caldivirga</taxon>
    </lineage>
</organism>
<sequence length="189" mass="22581">MLPNRDSIKAKLREYEDARDKVINTGIRLNRLSKSVIYSVIRNDWEAADKYLNDMRRELESLMSLIKQYPFYYDKAAVSFQEYAEAYIMYEFNKNGKIPTIEEVGVDELAYLNGLMEFTGELSRKATEELIRDNLDYALKAKETMEDIYLDMLYMEFRDFEMRKKVDYVANNINWLNEKIFYKTLNKGR</sequence>
<dbReference type="CDD" id="cd14820">
    <property type="entry name" value="TRAX"/>
    <property type="match status" value="1"/>
</dbReference>
<dbReference type="Proteomes" id="UP000001137">
    <property type="component" value="Chromosome"/>
</dbReference>
<dbReference type="eggNOG" id="arCOG04318">
    <property type="taxonomic scope" value="Archaea"/>
</dbReference>
<dbReference type="InterPro" id="IPR002848">
    <property type="entry name" value="Translin_fam"/>
</dbReference>
<evidence type="ECO:0000313" key="1">
    <source>
        <dbReference type="EMBL" id="ABW01318.1"/>
    </source>
</evidence>
<dbReference type="GeneID" id="5710289"/>
<proteinExistence type="predicted"/>
<dbReference type="InterPro" id="IPR036081">
    <property type="entry name" value="Translin_sf"/>
</dbReference>
<dbReference type="Gene3D" id="1.20.58.2140">
    <property type="match status" value="1"/>
</dbReference>
<reference evidence="1 2" key="1">
    <citation type="submission" date="2007-10" db="EMBL/GenBank/DDBJ databases">
        <title>Complete sequence of Caldivirga maquilingensis IC-167.</title>
        <authorList>
            <consortium name="US DOE Joint Genome Institute"/>
            <person name="Copeland A."/>
            <person name="Lucas S."/>
            <person name="Lapidus A."/>
            <person name="Barry K."/>
            <person name="Glavina del Rio T."/>
            <person name="Dalin E."/>
            <person name="Tice H."/>
            <person name="Pitluck S."/>
            <person name="Saunders E."/>
            <person name="Brettin T."/>
            <person name="Bruce D."/>
            <person name="Detter J.C."/>
            <person name="Han C."/>
            <person name="Schmutz J."/>
            <person name="Larimer F."/>
            <person name="Land M."/>
            <person name="Hauser L."/>
            <person name="Kyrpides N."/>
            <person name="Ivanova N."/>
            <person name="Biddle J.F."/>
            <person name="Zhang Z."/>
            <person name="Fitz-Gibbon S.T."/>
            <person name="Lowe T.M."/>
            <person name="Saltikov C."/>
            <person name="House C.H."/>
            <person name="Richardson P."/>
        </authorList>
    </citation>
    <scope>NUCLEOTIDE SEQUENCE [LARGE SCALE GENOMIC DNA]</scope>
    <source>
        <strain evidence="2">ATCC 700844 / DSM 13496 / JCM 10307 / IC-167</strain>
    </source>
</reference>
<keyword evidence="2" id="KW-1185">Reference proteome</keyword>
<accession>A8MBX5</accession>
<dbReference type="SUPFAM" id="SSF74784">
    <property type="entry name" value="Translin"/>
    <property type="match status" value="1"/>
</dbReference>
<dbReference type="KEGG" id="cma:Cmaq_0473"/>
<name>A8MBX5_CALMQ</name>
<protein>
    <submittedName>
        <fullName evidence="1">Translin</fullName>
    </submittedName>
</protein>
<dbReference type="EMBL" id="CP000852">
    <property type="protein sequence ID" value="ABW01318.1"/>
    <property type="molecule type" value="Genomic_DNA"/>
</dbReference>
<dbReference type="PANTHER" id="PTHR10741">
    <property type="entry name" value="TRANSLIN AND TRANSLIN ASSOCIATED PROTEIN X"/>
    <property type="match status" value="1"/>
</dbReference>
<dbReference type="NCBIfam" id="NF011157">
    <property type="entry name" value="PRK14562.1-2"/>
    <property type="match status" value="1"/>
</dbReference>
<dbReference type="RefSeq" id="WP_012185538.1">
    <property type="nucleotide sequence ID" value="NC_009954.1"/>
</dbReference>
<dbReference type="GO" id="GO:0043565">
    <property type="term" value="F:sequence-specific DNA binding"/>
    <property type="evidence" value="ECO:0007669"/>
    <property type="project" value="InterPro"/>
</dbReference>